<dbReference type="Gene3D" id="3.90.930.1">
    <property type="match status" value="1"/>
</dbReference>
<evidence type="ECO:0000313" key="3">
    <source>
        <dbReference type="EMBL" id="MCU5782644.1"/>
    </source>
</evidence>
<protein>
    <recommendedName>
        <fullName evidence="5">Toxin-antitoxin system YwqK family antitoxin</fullName>
    </recommendedName>
</protein>
<organism evidence="3 4">
    <name type="scientific">Alloalcanivorax balearicus MACL04</name>
    <dbReference type="NCBI Taxonomy" id="1177182"/>
    <lineage>
        <taxon>Bacteria</taxon>
        <taxon>Pseudomonadati</taxon>
        <taxon>Pseudomonadota</taxon>
        <taxon>Gammaproteobacteria</taxon>
        <taxon>Oceanospirillales</taxon>
        <taxon>Alcanivoracaceae</taxon>
        <taxon>Alloalcanivorax</taxon>
    </lineage>
</organism>
<comment type="caution">
    <text evidence="3">The sequence shown here is derived from an EMBL/GenBank/DDBJ whole genome shotgun (WGS) entry which is preliminary data.</text>
</comment>
<feature type="region of interest" description="Disordered" evidence="1">
    <location>
        <begin position="55"/>
        <end position="82"/>
    </location>
</feature>
<dbReference type="SUPFAM" id="SSF82185">
    <property type="entry name" value="Histone H3 K4-specific methyltransferase SET7/9 N-terminal domain"/>
    <property type="match status" value="2"/>
</dbReference>
<gene>
    <name evidence="3" type="ORF">MA04_01944</name>
</gene>
<dbReference type="InterPro" id="IPR011652">
    <property type="entry name" value="MORN_2"/>
</dbReference>
<evidence type="ECO:0000256" key="1">
    <source>
        <dbReference type="SAM" id="MobiDB-lite"/>
    </source>
</evidence>
<keyword evidence="2" id="KW-0732">Signal</keyword>
<evidence type="ECO:0008006" key="5">
    <source>
        <dbReference type="Google" id="ProtNLM"/>
    </source>
</evidence>
<accession>A0ABT2QYQ5</accession>
<sequence length="315" mass="36023">MVRRCLVSLLLLCAGLSTAETAKPPANAALQGEFGVLNQQGALIEHRRIKDGKRHGEQRYYYERSGERSGENGQEEGRVEKGPLRRIAQYRNGVQSGLEQWFDRAGHLTEEIPYRNNQVHGQVRRYYPDGNLREQVCFVRGKKNGVFSYFDESGRVTARGTAQSAGIVETRFWGKDGELTQHQVEYRRDSEGRFLDNAPLWLIITARYHQHQPIQADIHYAETGERWLERFEKGALVELHHIVNGLPEGLKISRKGTRVYRETYVKGRLHGPWRVQTATGMPLLWGQYRDGKRVGEWHQRGRDGTIETTNAGDGG</sequence>
<name>A0ABT2QYQ5_9GAMM</name>
<feature type="compositionally biased region" description="Basic and acidic residues" evidence="1">
    <location>
        <begin position="296"/>
        <end position="305"/>
    </location>
</feature>
<keyword evidence="4" id="KW-1185">Reference proteome</keyword>
<feature type="compositionally biased region" description="Polar residues" evidence="1">
    <location>
        <begin position="306"/>
        <end position="315"/>
    </location>
</feature>
<feature type="chain" id="PRO_5047215314" description="Toxin-antitoxin system YwqK family antitoxin" evidence="2">
    <location>
        <begin position="20"/>
        <end position="315"/>
    </location>
</feature>
<proteinExistence type="predicted"/>
<dbReference type="Pfam" id="PF07661">
    <property type="entry name" value="MORN_2"/>
    <property type="match status" value="2"/>
</dbReference>
<reference evidence="3" key="1">
    <citation type="submission" date="2012-09" db="EMBL/GenBank/DDBJ databases">
        <title>Genome Sequence of alkane-degrading Bacterium Alcanivorax balearicus MACL04.</title>
        <authorList>
            <person name="Lai Q."/>
            <person name="Shao Z."/>
        </authorList>
    </citation>
    <scope>NUCLEOTIDE SEQUENCE</scope>
    <source>
        <strain evidence="3">MACL04</strain>
    </source>
</reference>
<evidence type="ECO:0000256" key="2">
    <source>
        <dbReference type="SAM" id="SignalP"/>
    </source>
</evidence>
<feature type="region of interest" description="Disordered" evidence="1">
    <location>
        <begin position="296"/>
        <end position="315"/>
    </location>
</feature>
<dbReference type="Proteomes" id="UP001064106">
    <property type="component" value="Unassembled WGS sequence"/>
</dbReference>
<dbReference type="EMBL" id="ARXS01000009">
    <property type="protein sequence ID" value="MCU5782644.1"/>
    <property type="molecule type" value="Genomic_DNA"/>
</dbReference>
<evidence type="ECO:0000313" key="4">
    <source>
        <dbReference type="Proteomes" id="UP001064106"/>
    </source>
</evidence>
<feature type="signal peptide" evidence="2">
    <location>
        <begin position="1"/>
        <end position="19"/>
    </location>
</feature>